<dbReference type="Gene3D" id="2.130.10.10">
    <property type="entry name" value="YVTN repeat-like/Quinoprotein amine dehydrogenase"/>
    <property type="match status" value="2"/>
</dbReference>
<sequence>MRDSPGSGRLRANRRRVLRTVGGLTTLGILGTGAPTVAGDPGDELWVFETNGAIESSATVVDNTVFVTSSNGNLYAVDIETGNQQWVFEIGVYTESSSTVVDDTVFVGGTVDTFDILKGTGRLYAVDAETGNQQWAFETTSQIGSSPTVVDGTVFVGDWDSNLYAVDAETGEQRWSFETGGAIQSSPTVSDGSVFVGSLDRNLYVVDAETGEEQWAFGTDGTIRSSPTVSGGSIFVGSTDGNLYAVDSETGEEQWAFETGEGIFSSPTVSGDSVFVGSDGGNLYAVDAETGEQQWNFKADYGIYSSPTVVEDIVLVGYRDNLYAVDAETGDQQWAFETGSSIHSSPTVVDGTAFVGSDGGNLYAIDTGLDGSSEGSRVLLGTLGHHGDWRYADQSIDIPAYALYASWVRNNVEWLTIGGVGIGGIAGGGYLFRRRRKTQQSDQESPEESSSKPSSTPSSETDPSTTPTEESETDGSSKVDELRSEAETALETAVFARANDEFDEAADAYSEALIQYRAALDELDAGATETRAEIEESIDSTRGELATIQTRNEQRDDLREVLRAAERSFQVGIVAYAQASRTLARIRFRQARDSFEEAIDILQDGDDDLLTSSVEVSVQPDRELVSTTLSELPMIPDAETAALTDAGIETLGELESSEEPPWLPAAVETLVTEETTNDGVATTLTLLSWWNDADSYEFDTEEAVSRRREQSEYGFAQSS</sequence>
<name>A0A521EJQ7_9EURY</name>
<dbReference type="InterPro" id="IPR006311">
    <property type="entry name" value="TAT_signal"/>
</dbReference>
<evidence type="ECO:0000313" key="5">
    <source>
        <dbReference type="Proteomes" id="UP000319712"/>
    </source>
</evidence>
<organism evidence="4 5">
    <name type="scientific">Halorubrum cibi</name>
    <dbReference type="NCBI Taxonomy" id="413815"/>
    <lineage>
        <taxon>Archaea</taxon>
        <taxon>Methanobacteriati</taxon>
        <taxon>Methanobacteriota</taxon>
        <taxon>Stenosarchaea group</taxon>
        <taxon>Halobacteria</taxon>
        <taxon>Halobacteriales</taxon>
        <taxon>Haloferacaceae</taxon>
        <taxon>Halorubrum</taxon>
    </lineage>
</organism>
<dbReference type="AlphaFoldDB" id="A0A521EJQ7"/>
<dbReference type="RefSeq" id="WP_142987496.1">
    <property type="nucleotide sequence ID" value="NZ_FXTD01000011.1"/>
</dbReference>
<feature type="region of interest" description="Disordered" evidence="1">
    <location>
        <begin position="435"/>
        <end position="484"/>
    </location>
</feature>
<dbReference type="PROSITE" id="PS51318">
    <property type="entry name" value="TAT"/>
    <property type="match status" value="1"/>
</dbReference>
<feature type="domain" description="Pyrrolo-quinoline quinone repeat" evidence="3">
    <location>
        <begin position="121"/>
        <end position="311"/>
    </location>
</feature>
<reference evidence="4 5" key="1">
    <citation type="submission" date="2017-05" db="EMBL/GenBank/DDBJ databases">
        <authorList>
            <person name="Varghese N."/>
            <person name="Submissions S."/>
        </authorList>
    </citation>
    <scope>NUCLEOTIDE SEQUENCE [LARGE SCALE GENOMIC DNA]</scope>
    <source>
        <strain evidence="4 5">DSM 19504</strain>
    </source>
</reference>
<dbReference type="SMART" id="SM00564">
    <property type="entry name" value="PQQ"/>
    <property type="match status" value="8"/>
</dbReference>
<dbReference type="PANTHER" id="PTHR34512">
    <property type="entry name" value="CELL SURFACE PROTEIN"/>
    <property type="match status" value="1"/>
</dbReference>
<feature type="domain" description="Pyrrolo-quinoline quinone repeat" evidence="2">
    <location>
        <begin position="40"/>
        <end position="109"/>
    </location>
</feature>
<dbReference type="SUPFAM" id="SSF50998">
    <property type="entry name" value="Quinoprotein alcohol dehydrogenase-like"/>
    <property type="match status" value="3"/>
</dbReference>
<dbReference type="InterPro" id="IPR018391">
    <property type="entry name" value="PQQ_b-propeller_rpt"/>
</dbReference>
<evidence type="ECO:0000259" key="2">
    <source>
        <dbReference type="Pfam" id="PF13360"/>
    </source>
</evidence>
<dbReference type="PANTHER" id="PTHR34512:SF30">
    <property type="entry name" value="OUTER MEMBRANE PROTEIN ASSEMBLY FACTOR BAMB"/>
    <property type="match status" value="1"/>
</dbReference>
<dbReference type="EMBL" id="FXTD01000011">
    <property type="protein sequence ID" value="SMO84145.1"/>
    <property type="molecule type" value="Genomic_DNA"/>
</dbReference>
<dbReference type="Proteomes" id="UP000319712">
    <property type="component" value="Unassembled WGS sequence"/>
</dbReference>
<dbReference type="InterPro" id="IPR011047">
    <property type="entry name" value="Quinoprotein_ADH-like_sf"/>
</dbReference>
<evidence type="ECO:0000259" key="3">
    <source>
        <dbReference type="Pfam" id="PF13570"/>
    </source>
</evidence>
<dbReference type="InterPro" id="IPR015943">
    <property type="entry name" value="WD40/YVTN_repeat-like_dom_sf"/>
</dbReference>
<accession>A0A521EJQ7</accession>
<keyword evidence="5" id="KW-1185">Reference proteome</keyword>
<dbReference type="Pfam" id="PF13360">
    <property type="entry name" value="PQQ_2"/>
    <property type="match status" value="1"/>
</dbReference>
<evidence type="ECO:0000313" key="4">
    <source>
        <dbReference type="EMBL" id="SMO84145.1"/>
    </source>
</evidence>
<dbReference type="PROSITE" id="PS50231">
    <property type="entry name" value="RICIN_B_LECTIN"/>
    <property type="match status" value="1"/>
</dbReference>
<dbReference type="Gene3D" id="2.40.10.480">
    <property type="match status" value="1"/>
</dbReference>
<dbReference type="InterPro" id="IPR002372">
    <property type="entry name" value="PQQ_rpt_dom"/>
</dbReference>
<feature type="compositionally biased region" description="Basic and acidic residues" evidence="1">
    <location>
        <begin position="475"/>
        <end position="484"/>
    </location>
</feature>
<proteinExistence type="predicted"/>
<dbReference type="OrthoDB" id="8638at2157"/>
<evidence type="ECO:0000256" key="1">
    <source>
        <dbReference type="SAM" id="MobiDB-lite"/>
    </source>
</evidence>
<protein>
    <submittedName>
        <fullName evidence="4">Outer membrane protein assembly factor BamB, contains PQQ-like beta-propeller repeat</fullName>
    </submittedName>
</protein>
<feature type="compositionally biased region" description="Low complexity" evidence="1">
    <location>
        <begin position="451"/>
        <end position="468"/>
    </location>
</feature>
<gene>
    <name evidence="4" type="ORF">SAMN06264867_11144</name>
</gene>
<dbReference type="Pfam" id="PF13570">
    <property type="entry name" value="Beta-prop_ACSF4"/>
    <property type="match status" value="1"/>
</dbReference>